<name>A0ACB7IQD2_PLECO</name>
<evidence type="ECO:0000313" key="1">
    <source>
        <dbReference type="EMBL" id="KAG9219714.1"/>
    </source>
</evidence>
<sequence>MVKRKGVCVRDYDLPPFPTYPSTSSFPSSSTSLYSTPPPAKRARKAAPKVQDPDAPPPEKRLAIFKKKCPQNILERVHRVMQQRFFMVDRRQHGIELREEFSVLGSTGNVYTVTIDNVPSCTCPDFLKGNHCKHILFIFLKVLQVTQASGYWYQKALLTSELQDIFSQAPVAPNAIPVAPTGVREEFARVTGRPIRVSPSPSPSPSHPASPDYRNLDFIDLTVTPPRKKQKGKDKDKGKEKQKDKQKDKRKIPGPDDDCPICYEGMHKVDVKTLEFCAECGKSVHNECFGQWKTTARSKGHDITCVYCRTKWAFPAATASTSAAPGAGRAAGNARARVSEGYLNLSGVAGLSPVRDTSSYYNGPRRGEHYYGYQDYDDLY</sequence>
<accession>A0ACB7IQD2</accession>
<gene>
    <name evidence="1" type="ORF">CCMSSC00406_0005964</name>
</gene>
<evidence type="ECO:0000313" key="2">
    <source>
        <dbReference type="Proteomes" id="UP000824881"/>
    </source>
</evidence>
<protein>
    <submittedName>
        <fullName evidence="1">Uncharacterized protein</fullName>
    </submittedName>
</protein>
<proteinExistence type="predicted"/>
<dbReference type="Proteomes" id="UP000824881">
    <property type="component" value="Unassembled WGS sequence"/>
</dbReference>
<dbReference type="EMBL" id="WQMT02000009">
    <property type="protein sequence ID" value="KAG9219714.1"/>
    <property type="molecule type" value="Genomic_DNA"/>
</dbReference>
<reference evidence="1 2" key="1">
    <citation type="journal article" date="2021" name="Appl. Environ. Microbiol.">
        <title>Genetic linkage and physical mapping for an oyster mushroom Pleurotus cornucopiae and QTL analysis for the trait cap color.</title>
        <authorList>
            <person name="Zhang Y."/>
            <person name="Gao W."/>
            <person name="Sonnenberg A."/>
            <person name="Chen Q."/>
            <person name="Zhang J."/>
            <person name="Huang C."/>
        </authorList>
    </citation>
    <scope>NUCLEOTIDE SEQUENCE [LARGE SCALE GENOMIC DNA]</scope>
    <source>
        <strain evidence="1">CCMSSC00406</strain>
    </source>
</reference>
<organism evidence="1 2">
    <name type="scientific">Pleurotus cornucopiae</name>
    <name type="common">Cornucopia mushroom</name>
    <dbReference type="NCBI Taxonomy" id="5321"/>
    <lineage>
        <taxon>Eukaryota</taxon>
        <taxon>Fungi</taxon>
        <taxon>Dikarya</taxon>
        <taxon>Basidiomycota</taxon>
        <taxon>Agaricomycotina</taxon>
        <taxon>Agaricomycetes</taxon>
        <taxon>Agaricomycetidae</taxon>
        <taxon>Agaricales</taxon>
        <taxon>Pleurotineae</taxon>
        <taxon>Pleurotaceae</taxon>
        <taxon>Pleurotus</taxon>
    </lineage>
</organism>
<keyword evidence="2" id="KW-1185">Reference proteome</keyword>
<comment type="caution">
    <text evidence="1">The sequence shown here is derived from an EMBL/GenBank/DDBJ whole genome shotgun (WGS) entry which is preliminary data.</text>
</comment>